<dbReference type="EMBL" id="LR134355">
    <property type="protein sequence ID" value="VEG50514.1"/>
    <property type="molecule type" value="Genomic_DNA"/>
</dbReference>
<dbReference type="RefSeq" id="WP_179967127.1">
    <property type="nucleotide sequence ID" value="NZ_AP022604.1"/>
</dbReference>
<gene>
    <name evidence="2" type="ORF">NCTC10485_04832</name>
</gene>
<proteinExistence type="predicted"/>
<name>A0A448IDQ1_MYCCI</name>
<feature type="region of interest" description="Disordered" evidence="1">
    <location>
        <begin position="128"/>
        <end position="178"/>
    </location>
</feature>
<evidence type="ECO:0000313" key="3">
    <source>
        <dbReference type="Proteomes" id="UP000282551"/>
    </source>
</evidence>
<evidence type="ECO:0000256" key="1">
    <source>
        <dbReference type="SAM" id="MobiDB-lite"/>
    </source>
</evidence>
<keyword evidence="3" id="KW-1185">Reference proteome</keyword>
<organism evidence="2 3">
    <name type="scientific">Mycolicibacterium chitae</name>
    <name type="common">Mycobacterium chitae</name>
    <dbReference type="NCBI Taxonomy" id="1792"/>
    <lineage>
        <taxon>Bacteria</taxon>
        <taxon>Bacillati</taxon>
        <taxon>Actinomycetota</taxon>
        <taxon>Actinomycetes</taxon>
        <taxon>Mycobacteriales</taxon>
        <taxon>Mycobacteriaceae</taxon>
        <taxon>Mycolicibacterium</taxon>
    </lineage>
</organism>
<protein>
    <submittedName>
        <fullName evidence="2">Uncharacterized protein</fullName>
    </submittedName>
</protein>
<dbReference type="Proteomes" id="UP000282551">
    <property type="component" value="Chromosome"/>
</dbReference>
<evidence type="ECO:0000313" key="2">
    <source>
        <dbReference type="EMBL" id="VEG50514.1"/>
    </source>
</evidence>
<reference evidence="2 3" key="1">
    <citation type="submission" date="2018-12" db="EMBL/GenBank/DDBJ databases">
        <authorList>
            <consortium name="Pathogen Informatics"/>
        </authorList>
    </citation>
    <scope>NUCLEOTIDE SEQUENCE [LARGE SCALE GENOMIC DNA]</scope>
    <source>
        <strain evidence="2 3">NCTC10485</strain>
    </source>
</reference>
<sequence>MNTVLYYRVNGAIYETSAYTAADIDQLIRDQGLQSLTSTDRQFDFWFSPSTRGCQRRVNRAATELLLTTSTFSAKSVPLLRGSVVVATHDADGDLDGLSWQQLALVAERHRALTPRERRVLNRRIRRANPPRPATGLRLPATGLGSPATRPGSPATGRVPGRHTVPNTGSAHIRANIH</sequence>
<dbReference type="AlphaFoldDB" id="A0A448IDQ1"/>
<accession>A0A448IDQ1</accession>